<evidence type="ECO:0008006" key="4">
    <source>
        <dbReference type="Google" id="ProtNLM"/>
    </source>
</evidence>
<accession>A0A5B9QG01</accession>
<protein>
    <recommendedName>
        <fullName evidence="4">PEP-CTERM protein-sorting domain-containing protein</fullName>
    </recommendedName>
</protein>
<dbReference type="EMBL" id="CP042913">
    <property type="protein sequence ID" value="QEG37987.1"/>
    <property type="molecule type" value="Genomic_DNA"/>
</dbReference>
<keyword evidence="3" id="KW-1185">Reference proteome</keyword>
<dbReference type="Proteomes" id="UP000323917">
    <property type="component" value="Chromosome"/>
</dbReference>
<evidence type="ECO:0000313" key="3">
    <source>
        <dbReference type="Proteomes" id="UP000323917"/>
    </source>
</evidence>
<feature type="signal peptide" evidence="1">
    <location>
        <begin position="1"/>
        <end position="17"/>
    </location>
</feature>
<evidence type="ECO:0000313" key="2">
    <source>
        <dbReference type="EMBL" id="QEG37987.1"/>
    </source>
</evidence>
<reference evidence="2 3" key="1">
    <citation type="submission" date="2019-08" db="EMBL/GenBank/DDBJ databases">
        <title>Deep-cultivation of Planctomycetes and their phenomic and genomic characterization uncovers novel biology.</title>
        <authorList>
            <person name="Wiegand S."/>
            <person name="Jogler M."/>
            <person name="Boedeker C."/>
            <person name="Pinto D."/>
            <person name="Vollmers J."/>
            <person name="Rivas-Marin E."/>
            <person name="Kohn T."/>
            <person name="Peeters S.H."/>
            <person name="Heuer A."/>
            <person name="Rast P."/>
            <person name="Oberbeckmann S."/>
            <person name="Bunk B."/>
            <person name="Jeske O."/>
            <person name="Meyerdierks A."/>
            <person name="Storesund J.E."/>
            <person name="Kallscheuer N."/>
            <person name="Luecker S."/>
            <person name="Lage O.M."/>
            <person name="Pohl T."/>
            <person name="Merkel B.J."/>
            <person name="Hornburger P."/>
            <person name="Mueller R.-W."/>
            <person name="Bruemmer F."/>
            <person name="Labrenz M."/>
            <person name="Spormann A.M."/>
            <person name="Op den Camp H."/>
            <person name="Overmann J."/>
            <person name="Amann R."/>
            <person name="Jetten M.S.M."/>
            <person name="Mascher T."/>
            <person name="Medema M.H."/>
            <person name="Devos D.P."/>
            <person name="Kaster A.-K."/>
            <person name="Ovreas L."/>
            <person name="Rohde M."/>
            <person name="Galperin M.Y."/>
            <person name="Jogler C."/>
        </authorList>
    </citation>
    <scope>NUCLEOTIDE SEQUENCE [LARGE SCALE GENOMIC DNA]</scope>
    <source>
        <strain evidence="2 3">Pr1d</strain>
    </source>
</reference>
<evidence type="ECO:0000256" key="1">
    <source>
        <dbReference type="SAM" id="SignalP"/>
    </source>
</evidence>
<dbReference type="RefSeq" id="WP_148076150.1">
    <property type="nucleotide sequence ID" value="NZ_CP042913.1"/>
</dbReference>
<feature type="chain" id="PRO_5022827055" description="PEP-CTERM protein-sorting domain-containing protein" evidence="1">
    <location>
        <begin position="18"/>
        <end position="434"/>
    </location>
</feature>
<keyword evidence="1" id="KW-0732">Signal</keyword>
<proteinExistence type="predicted"/>
<dbReference type="OrthoDB" id="257141at2"/>
<dbReference type="KEGG" id="bgok:Pr1d_53350"/>
<gene>
    <name evidence="2" type="ORF">Pr1d_53350</name>
</gene>
<dbReference type="AlphaFoldDB" id="A0A5B9QG01"/>
<sequence length="434" mass="45610" precursor="true">MKSLPCILIACSLLVIATEESVAAPVVDGTAVGDEMYYGAARSVQNTNTQYGNATNGDFRYANGGSEIDQVFATITGDRLYVLIAGNLESNFNKLEIFIDAMPGGMNQLVGSNLPAEVDPYCCPGSSPSTGALQQLHGLRFDAGFEADRYVTFSNGNHQFGDPMNPVDIYTLSAFYADLTAGAGGQKSEIGFQRNAFGFEPGLAQGEPIDQFNNGCSSPADTSCNPAEHEFAEPVDTVNDPNNTRGHRDLANDIGFLMAINNSNTQGVVSGSGPTGGDPQNVMTGIEFSLPLAELGNPTGPVKIAAFIGNGSHSHLSNQFAGVGILQGNLGNNFGSINLANIPGEQFVTATRSADFNRDGIVDGRDFLVWQRSPATGSLADWQANYGSPNSLRANTTTVPEPSAFALFVVAGIFAFAALPRESTQQDSSTTTQG</sequence>
<name>A0A5B9QG01_9BACT</name>
<organism evidence="2 3">
    <name type="scientific">Bythopirellula goksoeyrii</name>
    <dbReference type="NCBI Taxonomy" id="1400387"/>
    <lineage>
        <taxon>Bacteria</taxon>
        <taxon>Pseudomonadati</taxon>
        <taxon>Planctomycetota</taxon>
        <taxon>Planctomycetia</taxon>
        <taxon>Pirellulales</taxon>
        <taxon>Lacipirellulaceae</taxon>
        <taxon>Bythopirellula</taxon>
    </lineage>
</organism>